<accession>A0ABT1TN04</accession>
<keyword evidence="3" id="KW-1185">Reference proteome</keyword>
<keyword evidence="1" id="KW-1133">Transmembrane helix</keyword>
<feature type="transmembrane region" description="Helical" evidence="1">
    <location>
        <begin position="89"/>
        <end position="107"/>
    </location>
</feature>
<dbReference type="InterPro" id="IPR009883">
    <property type="entry name" value="YgfX"/>
</dbReference>
<name>A0ABT1TN04_9GAMM</name>
<protein>
    <submittedName>
        <fullName evidence="2">Uncharacterized protein</fullName>
    </submittedName>
</protein>
<proteinExistence type="predicted"/>
<gene>
    <name evidence="2" type="ORF">NP589_00540</name>
</gene>
<evidence type="ECO:0000256" key="1">
    <source>
        <dbReference type="SAM" id="Phobius"/>
    </source>
</evidence>
<dbReference type="Pfam" id="PF07254">
    <property type="entry name" value="Cpta_toxin"/>
    <property type="match status" value="1"/>
</dbReference>
<organism evidence="2 3">
    <name type="scientific">Methylomonas rosea</name>
    <dbReference type="NCBI Taxonomy" id="2952227"/>
    <lineage>
        <taxon>Bacteria</taxon>
        <taxon>Pseudomonadati</taxon>
        <taxon>Pseudomonadota</taxon>
        <taxon>Gammaproteobacteria</taxon>
        <taxon>Methylococcales</taxon>
        <taxon>Methylococcaceae</taxon>
        <taxon>Methylomonas</taxon>
    </lineage>
</organism>
<comment type="caution">
    <text evidence="2">The sequence shown here is derived from an EMBL/GenBank/DDBJ whole genome shotgun (WGS) entry which is preliminary data.</text>
</comment>
<evidence type="ECO:0000313" key="2">
    <source>
        <dbReference type="EMBL" id="MCQ8115890.1"/>
    </source>
</evidence>
<dbReference type="PROSITE" id="PS51257">
    <property type="entry name" value="PROKAR_LIPOPROTEIN"/>
    <property type="match status" value="1"/>
</dbReference>
<keyword evidence="1" id="KW-0812">Transmembrane</keyword>
<dbReference type="Proteomes" id="UP001524570">
    <property type="component" value="Unassembled WGS sequence"/>
</dbReference>
<feature type="transmembrane region" description="Helical" evidence="1">
    <location>
        <begin position="21"/>
        <end position="43"/>
    </location>
</feature>
<reference evidence="2 3" key="1">
    <citation type="submission" date="2022-07" db="EMBL/GenBank/DDBJ databases">
        <title>Methylomonas rivi sp. nov., Methylomonas rosea sp. nov., Methylomonas aureus sp. nov. and Methylomonas subterranea sp. nov., four novel methanotrophs isolated from a freshwater creek and the deep terrestrial subsurface.</title>
        <authorList>
            <person name="Abin C."/>
            <person name="Sankaranarayanan K."/>
            <person name="Garner C."/>
            <person name="Sindelar R."/>
            <person name="Kotary K."/>
            <person name="Garner R."/>
            <person name="Barclay S."/>
            <person name="Lawson P."/>
            <person name="Krumholz L."/>
        </authorList>
    </citation>
    <scope>NUCLEOTIDE SEQUENCE [LARGE SCALE GENOMIC DNA]</scope>
    <source>
        <strain evidence="2 3">WSC-7</strain>
    </source>
</reference>
<dbReference type="RefSeq" id="WP_256605190.1">
    <property type="nucleotide sequence ID" value="NZ_JANIBL010000001.1"/>
</dbReference>
<keyword evidence="1" id="KW-0472">Membrane</keyword>
<sequence length="143" mass="15879">MSKNLEQSMNFTVGRSRALRFIVSAIHALALVACWLNALPIPYKCLLTMAVLLSWRSNMASGEMGVAYLRYTPKHGWSLLGNGDHYQSIEIQASTVVTGILIALHWVHDKGRRQSMIIPKDAMSNNDYRKLSVCLIVSGHGHG</sequence>
<evidence type="ECO:0000313" key="3">
    <source>
        <dbReference type="Proteomes" id="UP001524570"/>
    </source>
</evidence>
<dbReference type="EMBL" id="JANIBL010000001">
    <property type="protein sequence ID" value="MCQ8115890.1"/>
    <property type="molecule type" value="Genomic_DNA"/>
</dbReference>